<dbReference type="SUPFAM" id="SSF53067">
    <property type="entry name" value="Actin-like ATPase domain"/>
    <property type="match status" value="1"/>
</dbReference>
<dbReference type="EMBL" id="CP030032">
    <property type="protein sequence ID" value="AWV87887.1"/>
    <property type="molecule type" value="Genomic_DNA"/>
</dbReference>
<organism evidence="2 3">
    <name type="scientific">Bradymonas sediminis</name>
    <dbReference type="NCBI Taxonomy" id="1548548"/>
    <lineage>
        <taxon>Bacteria</taxon>
        <taxon>Deltaproteobacteria</taxon>
        <taxon>Bradymonadales</taxon>
        <taxon>Bradymonadaceae</taxon>
        <taxon>Bradymonas</taxon>
    </lineage>
</organism>
<dbReference type="Gene3D" id="3.30.420.40">
    <property type="match status" value="2"/>
</dbReference>
<gene>
    <name evidence="2" type="ORF">DN745_00510</name>
</gene>
<dbReference type="RefSeq" id="WP_111331141.1">
    <property type="nucleotide sequence ID" value="NZ_CP030032.1"/>
</dbReference>
<feature type="compositionally biased region" description="Low complexity" evidence="1">
    <location>
        <begin position="80"/>
        <end position="89"/>
    </location>
</feature>
<dbReference type="KEGG" id="bsed:DN745_00510"/>
<dbReference type="InterPro" id="IPR043129">
    <property type="entry name" value="ATPase_NBD"/>
</dbReference>
<evidence type="ECO:0000313" key="2">
    <source>
        <dbReference type="EMBL" id="AWV87887.1"/>
    </source>
</evidence>
<dbReference type="InterPro" id="IPR050696">
    <property type="entry name" value="FtsA/MreB"/>
</dbReference>
<sequence>MSTTIIGLDFGTHSLKLIRLSMGREPRVIGYDMEPIPRVVTPEEAGPGDAQDFDDAPTSVVSKDDVEGAPGEAGEDAAGDDGASANGAARPEAADDAKPWGLALERLIERGAIDDDALIVTFLPENQAMSIRQELPFEERAKVENILPHMLNDRLPVATEKVIFDFQIFPKKKLSTESFSDTGVADEVAAEALVGFARREQIGEFLGELRSYHINPATLGVPELLMSYALQRCAPSTDATYAVIDIGHRYTRVLVLEKYDPVVARSIQFGGEQLTDAIAARFKSSYEQAEHLKEIRGVILGAAGASSDARNEASVALSECLSDATRPLIRDIRRTFQSLYNRTQTKIDAVYICGGTSLLSGLPEYLEQEFGVPVSHLPTDNISGFSETVDTLPAQLKLTLATSAALQQIDGRDEDRSINLRRQEFAYRGKSSYLRSQIFKYAGAAAVLFLLLMGMLWAQKIQLEAQRDAMRNALTEQTTKLFGEPIYSNSVIQARLSGEETSGKGFVPRASAYELYFKLASNIPADLNVTFDRVETDVDRNIAQLYGETTSPQSVEQLIDNLRAVDCVQSVRQEGELKIKSDTEVDFHLHVSSECS</sequence>
<protein>
    <submittedName>
        <fullName evidence="2">Uncharacterized protein</fullName>
    </submittedName>
</protein>
<dbReference type="PANTHER" id="PTHR32432:SF3">
    <property type="entry name" value="ETHANOLAMINE UTILIZATION PROTEIN EUTJ"/>
    <property type="match status" value="1"/>
</dbReference>
<dbReference type="Proteomes" id="UP000249799">
    <property type="component" value="Chromosome"/>
</dbReference>
<dbReference type="Gene3D" id="3.30.1490.300">
    <property type="match status" value="1"/>
</dbReference>
<feature type="region of interest" description="Disordered" evidence="1">
    <location>
        <begin position="39"/>
        <end position="95"/>
    </location>
</feature>
<dbReference type="PANTHER" id="PTHR32432">
    <property type="entry name" value="CELL DIVISION PROTEIN FTSA-RELATED"/>
    <property type="match status" value="1"/>
</dbReference>
<dbReference type="OrthoDB" id="1926201at2"/>
<accession>A0A2Z4FG54</accession>
<evidence type="ECO:0000256" key="1">
    <source>
        <dbReference type="SAM" id="MobiDB-lite"/>
    </source>
</evidence>
<dbReference type="Pfam" id="PF11104">
    <property type="entry name" value="PilM_2"/>
    <property type="match status" value="1"/>
</dbReference>
<evidence type="ECO:0000313" key="3">
    <source>
        <dbReference type="Proteomes" id="UP000249799"/>
    </source>
</evidence>
<dbReference type="AlphaFoldDB" id="A0A2Z4FG54"/>
<proteinExistence type="predicted"/>
<keyword evidence="3" id="KW-1185">Reference proteome</keyword>
<dbReference type="CDD" id="cd24049">
    <property type="entry name" value="ASKHA_NBD_PilM"/>
    <property type="match status" value="1"/>
</dbReference>
<reference evidence="2 3" key="1">
    <citation type="submission" date="2018-06" db="EMBL/GenBank/DDBJ databases">
        <title>Lujinxingia sediminis gen. nov. sp. nov., a new facultative anaerobic member of the class Deltaproteobacteria, and proposal of Lujinxingaceae fam. nov.</title>
        <authorList>
            <person name="Guo L.-Y."/>
            <person name="Li C.-M."/>
            <person name="Wang S."/>
            <person name="Du Z.-J."/>
        </authorList>
    </citation>
    <scope>NUCLEOTIDE SEQUENCE [LARGE SCALE GENOMIC DNA]</scope>
    <source>
        <strain evidence="2 3">FA350</strain>
    </source>
</reference>
<name>A0A2Z4FG54_9DELT</name>
<dbReference type="InterPro" id="IPR005883">
    <property type="entry name" value="PilM"/>
</dbReference>